<accession>A0A371G4P0</accession>
<reference evidence="1" key="1">
    <citation type="submission" date="2018-05" db="EMBL/GenBank/DDBJ databases">
        <title>Draft genome of Mucuna pruriens seed.</title>
        <authorList>
            <person name="Nnadi N.E."/>
            <person name="Vos R."/>
            <person name="Hasami M.H."/>
            <person name="Devisetty U.K."/>
            <person name="Aguiy J.C."/>
        </authorList>
    </citation>
    <scope>NUCLEOTIDE SEQUENCE [LARGE SCALE GENOMIC DNA]</scope>
    <source>
        <strain evidence="1">JCA_2017</strain>
    </source>
</reference>
<comment type="caution">
    <text evidence="1">The sequence shown here is derived from an EMBL/GenBank/DDBJ whole genome shotgun (WGS) entry which is preliminary data.</text>
</comment>
<dbReference type="OrthoDB" id="1744168at2759"/>
<protein>
    <submittedName>
        <fullName evidence="1">Uncharacterized protein</fullName>
    </submittedName>
</protein>
<dbReference type="PANTHER" id="PTHR33067">
    <property type="entry name" value="RNA-DIRECTED DNA POLYMERASE-RELATED"/>
    <property type="match status" value="1"/>
</dbReference>
<dbReference type="Gene3D" id="2.40.70.10">
    <property type="entry name" value="Acid Proteases"/>
    <property type="match status" value="1"/>
</dbReference>
<name>A0A371G4P0_MUCPR</name>
<dbReference type="Proteomes" id="UP000257109">
    <property type="component" value="Unassembled WGS sequence"/>
</dbReference>
<dbReference type="PANTHER" id="PTHR33067:SF15">
    <property type="entry name" value="RNA-DIRECTED DNA POLYMERASE"/>
    <property type="match status" value="1"/>
</dbReference>
<gene>
    <name evidence="1" type="ORF">CR513_33263</name>
</gene>
<proteinExistence type="predicted"/>
<feature type="non-terminal residue" evidence="1">
    <location>
        <position position="1"/>
    </location>
</feature>
<keyword evidence="2" id="KW-1185">Reference proteome</keyword>
<evidence type="ECO:0000313" key="1">
    <source>
        <dbReference type="EMBL" id="RDX85535.1"/>
    </source>
</evidence>
<dbReference type="InterPro" id="IPR021109">
    <property type="entry name" value="Peptidase_aspartic_dom_sf"/>
</dbReference>
<sequence length="222" mass="25224">MGRHEEDVLGKILPCLQNNINQERDMWHKSSGHIPSQTILGLQANVSVLTLRSGKELPRQQAISKNAKGKVAQSVIIDPHKNELCTNKRKKLKGDVEVRRNVSGLIKSKQVFSLIQLAMPKNIQILETWCFGTNWYSDPIDKYEHFTSACILEDVLVQVSDMIFPTDFYVLNLKDELSSKWPTLILGRPFIKTPKSKIDVHAGTLSMEFGNDRVEYIPSLRP</sequence>
<dbReference type="AlphaFoldDB" id="A0A371G4P0"/>
<dbReference type="EMBL" id="QJKJ01006772">
    <property type="protein sequence ID" value="RDX85535.1"/>
    <property type="molecule type" value="Genomic_DNA"/>
</dbReference>
<evidence type="ECO:0000313" key="2">
    <source>
        <dbReference type="Proteomes" id="UP000257109"/>
    </source>
</evidence>
<organism evidence="1 2">
    <name type="scientific">Mucuna pruriens</name>
    <name type="common">Velvet bean</name>
    <name type="synonym">Dolichos pruriens</name>
    <dbReference type="NCBI Taxonomy" id="157652"/>
    <lineage>
        <taxon>Eukaryota</taxon>
        <taxon>Viridiplantae</taxon>
        <taxon>Streptophyta</taxon>
        <taxon>Embryophyta</taxon>
        <taxon>Tracheophyta</taxon>
        <taxon>Spermatophyta</taxon>
        <taxon>Magnoliopsida</taxon>
        <taxon>eudicotyledons</taxon>
        <taxon>Gunneridae</taxon>
        <taxon>Pentapetalae</taxon>
        <taxon>rosids</taxon>
        <taxon>fabids</taxon>
        <taxon>Fabales</taxon>
        <taxon>Fabaceae</taxon>
        <taxon>Papilionoideae</taxon>
        <taxon>50 kb inversion clade</taxon>
        <taxon>NPAAA clade</taxon>
        <taxon>indigoferoid/millettioid clade</taxon>
        <taxon>Phaseoleae</taxon>
        <taxon>Mucuna</taxon>
    </lineage>
</organism>